<dbReference type="NCBIfam" id="TIGR00524">
    <property type="entry name" value="eIF-2B_rel"/>
    <property type="match status" value="1"/>
</dbReference>
<protein>
    <submittedName>
        <fullName evidence="4">Ribose 1,5-bisphosphate isomerase</fullName>
        <ecNumber evidence="4">5.3.1.29</ecNumber>
    </submittedName>
</protein>
<dbReference type="GO" id="GO:0019509">
    <property type="term" value="P:L-methionine salvage from methylthioadenosine"/>
    <property type="evidence" value="ECO:0007669"/>
    <property type="project" value="TreeGrafter"/>
</dbReference>
<dbReference type="InterPro" id="IPR042529">
    <property type="entry name" value="IF_2B-like_C"/>
</dbReference>
<dbReference type="Gene3D" id="1.20.120.420">
    <property type="entry name" value="translation initiation factor eif-2b, domain 1"/>
    <property type="match status" value="1"/>
</dbReference>
<proteinExistence type="inferred from homology"/>
<dbReference type="InterPro" id="IPR005250">
    <property type="entry name" value="R15Pi"/>
</dbReference>
<evidence type="ECO:0000256" key="3">
    <source>
        <dbReference type="ARBA" id="ARBA00023277"/>
    </source>
</evidence>
<keyword evidence="3" id="KW-0119">Carbohydrate metabolism</keyword>
<evidence type="ECO:0000256" key="1">
    <source>
        <dbReference type="ARBA" id="ARBA00009229"/>
    </source>
</evidence>
<reference evidence="4" key="1">
    <citation type="journal article" date="2020" name="mSystems">
        <title>Genome- and Community-Level Interaction Insights into Carbon Utilization and Element Cycling Functions of Hydrothermarchaeota in Hydrothermal Sediment.</title>
        <authorList>
            <person name="Zhou Z."/>
            <person name="Liu Y."/>
            <person name="Xu W."/>
            <person name="Pan J."/>
            <person name="Luo Z.H."/>
            <person name="Li M."/>
        </authorList>
    </citation>
    <scope>NUCLEOTIDE SEQUENCE [LARGE SCALE GENOMIC DNA]</scope>
    <source>
        <strain evidence="4">SpSt-1125</strain>
    </source>
</reference>
<name>A0A7J3X8G6_THEPE</name>
<evidence type="ECO:0000313" key="4">
    <source>
        <dbReference type="EMBL" id="HHP05499.1"/>
    </source>
</evidence>
<accession>A0A7J3X8G6</accession>
<dbReference type="EC" id="5.3.1.29" evidence="4"/>
<dbReference type="EMBL" id="DRZM01000208">
    <property type="protein sequence ID" value="HHP05499.1"/>
    <property type="molecule type" value="Genomic_DNA"/>
</dbReference>
<dbReference type="GO" id="GO:0043917">
    <property type="term" value="F:ribose 1,5-bisphosphate isomerase activity"/>
    <property type="evidence" value="ECO:0007669"/>
    <property type="project" value="UniProtKB-EC"/>
</dbReference>
<dbReference type="PANTHER" id="PTHR43475:SF2">
    <property type="entry name" value="RIBOSE 1,5-BISPHOSPHATE ISOMERASE"/>
    <property type="match status" value="1"/>
</dbReference>
<dbReference type="Gene3D" id="3.40.50.10470">
    <property type="entry name" value="Translation initiation factor eif-2b, domain 2"/>
    <property type="match status" value="1"/>
</dbReference>
<gene>
    <name evidence="4" type="ORF">ENM88_07135</name>
</gene>
<comment type="caution">
    <text evidence="4">The sequence shown here is derived from an EMBL/GenBank/DDBJ whole genome shotgun (WGS) entry which is preliminary data.</text>
</comment>
<dbReference type="FunFam" id="3.40.50.10470:FF:000019">
    <property type="entry name" value="Ribose 1,5-bisphosphate isomerase"/>
    <property type="match status" value="1"/>
</dbReference>
<evidence type="ECO:0000256" key="2">
    <source>
        <dbReference type="ARBA" id="ARBA00023235"/>
    </source>
</evidence>
<dbReference type="InterPro" id="IPR011559">
    <property type="entry name" value="Initiation_fac_2B_a/b/d"/>
</dbReference>
<dbReference type="PANTHER" id="PTHR43475">
    <property type="entry name" value="METHYLTHIORIBOSE-1-PHOSPHATE ISOMERASE"/>
    <property type="match status" value="1"/>
</dbReference>
<organism evidence="4">
    <name type="scientific">Thermofilum pendens</name>
    <dbReference type="NCBI Taxonomy" id="2269"/>
    <lineage>
        <taxon>Archaea</taxon>
        <taxon>Thermoproteota</taxon>
        <taxon>Thermoprotei</taxon>
        <taxon>Thermofilales</taxon>
        <taxon>Thermofilaceae</taxon>
        <taxon>Thermofilum</taxon>
    </lineage>
</organism>
<dbReference type="InterPro" id="IPR037171">
    <property type="entry name" value="NagB/RpiA_transferase-like"/>
</dbReference>
<dbReference type="GO" id="GO:0046523">
    <property type="term" value="F:S-methyl-5-thioribose-1-phosphate isomerase activity"/>
    <property type="evidence" value="ECO:0007669"/>
    <property type="project" value="TreeGrafter"/>
</dbReference>
<dbReference type="InterPro" id="IPR027363">
    <property type="entry name" value="M1Pi_N"/>
</dbReference>
<dbReference type="InterPro" id="IPR000649">
    <property type="entry name" value="IF-2B-related"/>
</dbReference>
<dbReference type="AlphaFoldDB" id="A0A7J3X8G6"/>
<keyword evidence="2 4" id="KW-0413">Isomerase</keyword>
<comment type="similarity">
    <text evidence="1">Belongs to the eIF-2B alpha/beta/delta subunits family. R15P isomerase subfamily.</text>
</comment>
<sequence length="308" mass="33519">MRVRGASRIARAAVEALLLAAERYQGSDPGEFARYMRRVAEILVSTRPTAVTLPNAVNYVVSALRGARGSCEELRELVVGRCRSFLSYIDSALDRIAEIGSRVLSSGDVVLTHCNSLAAVKVIARAHERKGLSRVYATETRPRFQGLVTYRMLSQAGVEVVLIPDSAVRHLMREVDKVLVGADAIAANGAVVNKIGTSLIALAARERDVDFYVAAETYKFSPYTLIGELVEIEERDASEVVPADLLSKHPLLSVRNPAFDVTAPEYITGIITEVGIFPPAAAALVLREMYRSEPEAEPPALVRGVEEE</sequence>
<dbReference type="SUPFAM" id="SSF100950">
    <property type="entry name" value="NagB/RpiA/CoA transferase-like"/>
    <property type="match status" value="1"/>
</dbReference>
<dbReference type="Pfam" id="PF01008">
    <property type="entry name" value="IF-2B"/>
    <property type="match status" value="1"/>
</dbReference>
<dbReference type="NCBIfam" id="TIGR00511">
    <property type="entry name" value="ribulose_e2b2"/>
    <property type="match status" value="1"/>
</dbReference>